<reference evidence="4 5" key="1">
    <citation type="submission" date="2015-02" db="EMBL/GenBank/DDBJ databases">
        <title>Draft Genome Sequences of Two Closely-Related Aflatoxigenic Aspergillus Species Obtained from the Cote d'Ivoire.</title>
        <authorList>
            <person name="Moore G.G."/>
            <person name="Beltz S.B."/>
            <person name="Mack B.M."/>
        </authorList>
    </citation>
    <scope>NUCLEOTIDE SEQUENCE [LARGE SCALE GENOMIC DNA]</scope>
    <source>
        <strain evidence="4 5">SRRC1468</strain>
    </source>
</reference>
<comment type="similarity">
    <text evidence="1">Belongs to the paxM FAD-dependent monooxygenase family.</text>
</comment>
<evidence type="ECO:0000256" key="1">
    <source>
        <dbReference type="ARBA" id="ARBA00007992"/>
    </source>
</evidence>
<dbReference type="InterPro" id="IPR050493">
    <property type="entry name" value="FAD-dep_Monooxygenase_BioMet"/>
</dbReference>
<evidence type="ECO:0000256" key="3">
    <source>
        <dbReference type="ARBA" id="ARBA00023033"/>
    </source>
</evidence>
<dbReference type="Gene3D" id="3.30.9.30">
    <property type="match status" value="1"/>
</dbReference>
<dbReference type="Pfam" id="PF13450">
    <property type="entry name" value="NAD_binding_8"/>
    <property type="match status" value="1"/>
</dbReference>
<dbReference type="EMBL" id="JZBS01002637">
    <property type="protein sequence ID" value="KKK17865.1"/>
    <property type="molecule type" value="Genomic_DNA"/>
</dbReference>
<dbReference type="SUPFAM" id="SSF51905">
    <property type="entry name" value="FAD/NAD(P)-binding domain"/>
    <property type="match status" value="1"/>
</dbReference>
<keyword evidence="5" id="KW-1185">Reference proteome</keyword>
<sequence length="81" mass="8509">MATPQDLKIAILGAGMGGLTTALALAEKGFKYIDVYETASDLGFVGAGIQLAPNMARVLDRLGVWQGIEAEAVNIEETSVR</sequence>
<proteinExistence type="inferred from homology"/>
<name>A0A0F8WJF1_9EURO</name>
<comment type="caution">
    <text evidence="4">The sequence shown here is derived from an EMBL/GenBank/DDBJ whole genome shotgun (WGS) entry which is preliminary data.</text>
</comment>
<organism evidence="4 5">
    <name type="scientific">Aspergillus rambellii</name>
    <dbReference type="NCBI Taxonomy" id="308745"/>
    <lineage>
        <taxon>Eukaryota</taxon>
        <taxon>Fungi</taxon>
        <taxon>Dikarya</taxon>
        <taxon>Ascomycota</taxon>
        <taxon>Pezizomycotina</taxon>
        <taxon>Eurotiomycetes</taxon>
        <taxon>Eurotiomycetidae</taxon>
        <taxon>Eurotiales</taxon>
        <taxon>Aspergillaceae</taxon>
        <taxon>Aspergillus</taxon>
        <taxon>Aspergillus subgen. Nidulantes</taxon>
    </lineage>
</organism>
<dbReference type="PANTHER" id="PTHR13789:SF147">
    <property type="entry name" value="PUTATIVE (AFU_ORTHOLOGUE AFUA_2G01950)-RELATED"/>
    <property type="match status" value="1"/>
</dbReference>
<accession>A0A0F8WJF1</accession>
<dbReference type="PANTHER" id="PTHR13789">
    <property type="entry name" value="MONOOXYGENASE"/>
    <property type="match status" value="1"/>
</dbReference>
<dbReference type="InterPro" id="IPR036188">
    <property type="entry name" value="FAD/NAD-bd_sf"/>
</dbReference>
<feature type="non-terminal residue" evidence="4">
    <location>
        <position position="81"/>
    </location>
</feature>
<dbReference type="STRING" id="308745.A0A0F8WJF1"/>
<protein>
    <recommendedName>
        <fullName evidence="6">FAD-binding domain-containing protein</fullName>
    </recommendedName>
</protein>
<evidence type="ECO:0000256" key="2">
    <source>
        <dbReference type="ARBA" id="ARBA00023002"/>
    </source>
</evidence>
<dbReference type="Gene3D" id="3.50.50.60">
    <property type="entry name" value="FAD/NAD(P)-binding domain"/>
    <property type="match status" value="1"/>
</dbReference>
<keyword evidence="2" id="KW-0560">Oxidoreductase</keyword>
<evidence type="ECO:0000313" key="5">
    <source>
        <dbReference type="Proteomes" id="UP000034291"/>
    </source>
</evidence>
<dbReference type="GO" id="GO:0004497">
    <property type="term" value="F:monooxygenase activity"/>
    <property type="evidence" value="ECO:0007669"/>
    <property type="project" value="UniProtKB-KW"/>
</dbReference>
<keyword evidence="3" id="KW-0503">Monooxygenase</keyword>
<gene>
    <name evidence="4" type="ORF">ARAM_007424</name>
</gene>
<dbReference type="AlphaFoldDB" id="A0A0F8WJF1"/>
<evidence type="ECO:0000313" key="4">
    <source>
        <dbReference type="EMBL" id="KKK17865.1"/>
    </source>
</evidence>
<dbReference type="Proteomes" id="UP000034291">
    <property type="component" value="Unassembled WGS sequence"/>
</dbReference>
<evidence type="ECO:0008006" key="6">
    <source>
        <dbReference type="Google" id="ProtNLM"/>
    </source>
</evidence>